<organism evidence="1 2">
    <name type="scientific">Rangifer tarandus platyrhynchus</name>
    <name type="common">Svalbard reindeer</name>
    <dbReference type="NCBI Taxonomy" id="3082113"/>
    <lineage>
        <taxon>Eukaryota</taxon>
        <taxon>Metazoa</taxon>
        <taxon>Chordata</taxon>
        <taxon>Craniata</taxon>
        <taxon>Vertebrata</taxon>
        <taxon>Euteleostomi</taxon>
        <taxon>Mammalia</taxon>
        <taxon>Eutheria</taxon>
        <taxon>Laurasiatheria</taxon>
        <taxon>Artiodactyla</taxon>
        <taxon>Ruminantia</taxon>
        <taxon>Pecora</taxon>
        <taxon>Cervidae</taxon>
        <taxon>Odocoileinae</taxon>
        <taxon>Rangifer</taxon>
    </lineage>
</organism>
<evidence type="ECO:0000313" key="2">
    <source>
        <dbReference type="Proteomes" id="UP001162501"/>
    </source>
</evidence>
<reference evidence="1" key="1">
    <citation type="submission" date="2023-05" db="EMBL/GenBank/DDBJ databases">
        <authorList>
            <consortium name="ELIXIR-Norway"/>
        </authorList>
    </citation>
    <scope>NUCLEOTIDE SEQUENCE</scope>
</reference>
<dbReference type="EMBL" id="OX596089">
    <property type="protein sequence ID" value="CAN0525800.1"/>
    <property type="molecule type" value="Genomic_DNA"/>
</dbReference>
<gene>
    <name evidence="1" type="ORF">MRATA1EN22A_LOCUS24079</name>
</gene>
<protein>
    <submittedName>
        <fullName evidence="1">Uncharacterized protein</fullName>
    </submittedName>
</protein>
<name>A0AC59ZWU4_RANTA</name>
<evidence type="ECO:0000313" key="1">
    <source>
        <dbReference type="EMBL" id="CAN0525800.1"/>
    </source>
</evidence>
<dbReference type="Proteomes" id="UP001162501">
    <property type="component" value="Chromosome 5"/>
</dbReference>
<proteinExistence type="predicted"/>
<sequence length="90" mass="9509">MRERAAAATSAAPGRRRAHARAHRAWEPRLMAGPNRSGDTEPLRAPAAGLCAAAANQAGALARPPAACRFALCYWPAAVGQPRFHWPEAA</sequence>
<reference evidence="1" key="2">
    <citation type="submission" date="2025-03" db="EMBL/GenBank/DDBJ databases">
        <authorList>
            <consortium name="ELIXIR-Norway"/>
            <consortium name="Elixir Norway"/>
        </authorList>
    </citation>
    <scope>NUCLEOTIDE SEQUENCE</scope>
</reference>
<accession>A0AC59ZWU4</accession>